<evidence type="ECO:0000256" key="1">
    <source>
        <dbReference type="ARBA" id="ARBA00023015"/>
    </source>
</evidence>
<dbReference type="InterPro" id="IPR009594">
    <property type="entry name" value="Tscrpt_reg_HTH_AraC_N"/>
</dbReference>
<evidence type="ECO:0000313" key="4">
    <source>
        <dbReference type="EMBL" id="MBE8717144.1"/>
    </source>
</evidence>
<feature type="domain" description="HTH araC/xylS-type" evidence="3">
    <location>
        <begin position="181"/>
        <end position="279"/>
    </location>
</feature>
<organism evidence="4 5">
    <name type="scientific">Cellvibrio polysaccharolyticus</name>
    <dbReference type="NCBI Taxonomy" id="2082724"/>
    <lineage>
        <taxon>Bacteria</taxon>
        <taxon>Pseudomonadati</taxon>
        <taxon>Pseudomonadota</taxon>
        <taxon>Gammaproteobacteria</taxon>
        <taxon>Cellvibrionales</taxon>
        <taxon>Cellvibrionaceae</taxon>
        <taxon>Cellvibrio</taxon>
    </lineage>
</organism>
<dbReference type="GO" id="GO:0043565">
    <property type="term" value="F:sequence-specific DNA binding"/>
    <property type="evidence" value="ECO:0007669"/>
    <property type="project" value="InterPro"/>
</dbReference>
<evidence type="ECO:0000256" key="2">
    <source>
        <dbReference type="ARBA" id="ARBA00023163"/>
    </source>
</evidence>
<dbReference type="InterPro" id="IPR018060">
    <property type="entry name" value="HTH_AraC"/>
</dbReference>
<dbReference type="Pfam" id="PF06719">
    <property type="entry name" value="AraC_N"/>
    <property type="match status" value="1"/>
</dbReference>
<dbReference type="Proteomes" id="UP000652567">
    <property type="component" value="Unassembled WGS sequence"/>
</dbReference>
<dbReference type="PANTHER" id="PTHR43436:SF2">
    <property type="entry name" value="ARAC_XYLS FAMILY TRANSCRIPTIONAL REGULATOR"/>
    <property type="match status" value="1"/>
</dbReference>
<dbReference type="AlphaFoldDB" id="A0A928V5W3"/>
<evidence type="ECO:0000313" key="5">
    <source>
        <dbReference type="Proteomes" id="UP000652567"/>
    </source>
</evidence>
<comment type="caution">
    <text evidence="4">The sequence shown here is derived from an EMBL/GenBank/DDBJ whole genome shotgun (WGS) entry which is preliminary data.</text>
</comment>
<gene>
    <name evidence="4" type="ORF">C4F51_08080</name>
</gene>
<proteinExistence type="predicted"/>
<dbReference type="RefSeq" id="WP_193908762.1">
    <property type="nucleotide sequence ID" value="NZ_PRDL01000001.1"/>
</dbReference>
<protein>
    <submittedName>
        <fullName evidence="4">AraC family transcriptional regulator</fullName>
    </submittedName>
</protein>
<dbReference type="SUPFAM" id="SSF46689">
    <property type="entry name" value="Homeodomain-like"/>
    <property type="match status" value="2"/>
</dbReference>
<accession>A0A928V5W3</accession>
<dbReference type="Pfam" id="PF12833">
    <property type="entry name" value="HTH_18"/>
    <property type="match status" value="1"/>
</dbReference>
<reference evidence="4" key="1">
    <citation type="submission" date="2018-07" db="EMBL/GenBank/DDBJ databases">
        <title>Genome assembly of strain Ka43.</title>
        <authorList>
            <person name="Kukolya J."/>
            <person name="Nagy I."/>
            <person name="Horvath B."/>
            <person name="Toth A."/>
        </authorList>
    </citation>
    <scope>NUCLEOTIDE SEQUENCE</scope>
    <source>
        <strain evidence="4">KB43</strain>
    </source>
</reference>
<name>A0A928V5W3_9GAMM</name>
<dbReference type="Gene3D" id="1.10.10.60">
    <property type="entry name" value="Homeodomain-like"/>
    <property type="match status" value="1"/>
</dbReference>
<keyword evidence="5" id="KW-1185">Reference proteome</keyword>
<dbReference type="GO" id="GO:0003700">
    <property type="term" value="F:DNA-binding transcription factor activity"/>
    <property type="evidence" value="ECO:0007669"/>
    <property type="project" value="InterPro"/>
</dbReference>
<dbReference type="PROSITE" id="PS01124">
    <property type="entry name" value="HTH_ARAC_FAMILY_2"/>
    <property type="match status" value="1"/>
</dbReference>
<dbReference type="SMART" id="SM00342">
    <property type="entry name" value="HTH_ARAC"/>
    <property type="match status" value="1"/>
</dbReference>
<dbReference type="PANTHER" id="PTHR43436">
    <property type="entry name" value="ARAC-FAMILY TRANSCRIPTIONAL REGULATOR"/>
    <property type="match status" value="1"/>
</dbReference>
<dbReference type="InterPro" id="IPR009057">
    <property type="entry name" value="Homeodomain-like_sf"/>
</dbReference>
<evidence type="ECO:0000259" key="3">
    <source>
        <dbReference type="PROSITE" id="PS01124"/>
    </source>
</evidence>
<keyword evidence="1" id="KW-0805">Transcription regulation</keyword>
<sequence length="298" mass="33010">MIRLLRELAPREGYTQSLLDGVMFMRADQPMSCAQALYEPGIVIMVQGRKRGFHGGKMYVYDPQQYLVLSVPLPLTIETEASEEEPLLGLVLRIDPATTAELAQSVSNDAPEQPATLYATAMETKLEEATLRLLEALCSPTEAKLLGPSIFREITYRVLTGSQGGRLRAALEQGGNFGRIAKVLHRIHHHYAGQLDVTSLAKEANLSVPAFHAHFKNVTHTSPIQYIKTIRLHQARLIMIRKGLNAATASEQVGYESASQFSREFKRLFGRSPVDETRHLRQMLSLAAPVVANAHTAL</sequence>
<dbReference type="EMBL" id="PRDL01000001">
    <property type="protein sequence ID" value="MBE8717144.1"/>
    <property type="molecule type" value="Genomic_DNA"/>
</dbReference>
<keyword evidence="2" id="KW-0804">Transcription</keyword>